<keyword evidence="4" id="KW-1185">Reference proteome</keyword>
<dbReference type="Gene3D" id="1.25.40.10">
    <property type="entry name" value="Tetratricopeptide repeat domain"/>
    <property type="match status" value="1"/>
</dbReference>
<evidence type="ECO:0000256" key="2">
    <source>
        <dbReference type="SAM" id="SignalP"/>
    </source>
</evidence>
<feature type="signal peptide" evidence="2">
    <location>
        <begin position="1"/>
        <end position="21"/>
    </location>
</feature>
<name>A0A1A7R5S7_9FLAO</name>
<dbReference type="InterPro" id="IPR019734">
    <property type="entry name" value="TPR_rpt"/>
</dbReference>
<dbReference type="InterPro" id="IPR011990">
    <property type="entry name" value="TPR-like_helical_dom_sf"/>
</dbReference>
<keyword evidence="2" id="KW-0732">Signal</keyword>
<keyword evidence="1" id="KW-0802">TPR repeat</keyword>
<dbReference type="SUPFAM" id="SSF48452">
    <property type="entry name" value="TPR-like"/>
    <property type="match status" value="2"/>
</dbReference>
<comment type="caution">
    <text evidence="3">The sequence shown here is derived from an EMBL/GenBank/DDBJ whole genome shotgun (WGS) entry which is preliminary data.</text>
</comment>
<dbReference type="AlphaFoldDB" id="A0A1A7R5S7"/>
<reference evidence="3 4" key="1">
    <citation type="submission" date="2018-06" db="EMBL/GenBank/DDBJ databases">
        <title>Genomic Encyclopedia of Archaeal and Bacterial Type Strains, Phase II (KMG-II): from individual species to whole genera.</title>
        <authorList>
            <person name="Goeker M."/>
        </authorList>
    </citation>
    <scope>NUCLEOTIDE SEQUENCE [LARGE SCALE GENOMIC DNA]</scope>
    <source>
        <strain evidence="3 4">DSM 12408</strain>
    </source>
</reference>
<gene>
    <name evidence="3" type="ORF">LX77_02274</name>
</gene>
<dbReference type="PROSITE" id="PS50005">
    <property type="entry name" value="TPR"/>
    <property type="match status" value="1"/>
</dbReference>
<protein>
    <submittedName>
        <fullName evidence="3">Tetratricopeptide repeat protein</fullName>
    </submittedName>
</protein>
<dbReference type="STRING" id="49280.A9996_03200"/>
<dbReference type="Proteomes" id="UP000248987">
    <property type="component" value="Unassembled WGS sequence"/>
</dbReference>
<proteinExistence type="predicted"/>
<dbReference type="SMART" id="SM00028">
    <property type="entry name" value="TPR"/>
    <property type="match status" value="2"/>
</dbReference>
<feature type="repeat" description="TPR" evidence="1">
    <location>
        <begin position="335"/>
        <end position="368"/>
    </location>
</feature>
<evidence type="ECO:0000256" key="1">
    <source>
        <dbReference type="PROSITE-ProRule" id="PRU00339"/>
    </source>
</evidence>
<dbReference type="OrthoDB" id="1522899at2"/>
<evidence type="ECO:0000313" key="4">
    <source>
        <dbReference type="Proteomes" id="UP000248987"/>
    </source>
</evidence>
<evidence type="ECO:0000313" key="3">
    <source>
        <dbReference type="EMBL" id="RAJ22720.1"/>
    </source>
</evidence>
<organism evidence="3 4">
    <name type="scientific">Gelidibacter algens</name>
    <dbReference type="NCBI Taxonomy" id="49280"/>
    <lineage>
        <taxon>Bacteria</taxon>
        <taxon>Pseudomonadati</taxon>
        <taxon>Bacteroidota</taxon>
        <taxon>Flavobacteriia</taxon>
        <taxon>Flavobacteriales</taxon>
        <taxon>Flavobacteriaceae</taxon>
        <taxon>Gelidibacter</taxon>
    </lineage>
</organism>
<dbReference type="RefSeq" id="WP_066430806.1">
    <property type="nucleotide sequence ID" value="NZ_LZRN01000004.1"/>
</dbReference>
<feature type="chain" id="PRO_5030025627" evidence="2">
    <location>
        <begin position="22"/>
        <end position="460"/>
    </location>
</feature>
<accession>A0A1A7R5S7</accession>
<sequence length="460" mass="52735">MKTRVTLILLALFMGFNVGFAQQDEECMLNLTLMSDNAKSKKFDEAYEPFMKLRNKCPKFNYAIYYYGERILKDKIEKATGTERVDFVNDLMKVWDEGLANFPDKYNVGDILQEKTLLKYEEREALGLGNKQVYDAFDELYKKEPKSFTNPKGLYVYFSTIVDMHDAQEVEVLDVFNKYDDVSEKINQEIDNYTEKLNPLVEKEEAGTELDKKEAQYKKQYESYLEAYEKISGSIDSKLGKLANCEVLVPLYKRDFDKFKSDSEWLKRAVNRMYNKECTDDPLYIDLVKAYDASSPSADTKYFVYNLLMSQGKEKEAKPYLDQSYDLEKDPLTKSKLAMRFGKSLKSQGNYGSARSYFQKSLELNPSNGRAHIEIANMYAASANNCGDTNFNKRAVFWLAAAEARKAGRVDANLRSYAEELARSFEGKAPQKSDIFGLGNSGETIRIACWIGLSVTVPKI</sequence>
<dbReference type="EMBL" id="QLLQ01000008">
    <property type="protein sequence ID" value="RAJ22720.1"/>
    <property type="molecule type" value="Genomic_DNA"/>
</dbReference>